<evidence type="ECO:0000256" key="6">
    <source>
        <dbReference type="ARBA" id="ARBA00023027"/>
    </source>
</evidence>
<dbReference type="Pfam" id="PF01059">
    <property type="entry name" value="Oxidored_q5_N"/>
    <property type="match status" value="1"/>
</dbReference>
<dbReference type="PRINTS" id="PR01437">
    <property type="entry name" value="NUOXDRDTASE4"/>
</dbReference>
<name>A0A3P1V5N0_9ACTO</name>
<comment type="caution">
    <text evidence="12">The sequence shown here is derived from an EMBL/GenBank/DDBJ whole genome shotgun (WGS) entry which is preliminary data.</text>
</comment>
<evidence type="ECO:0000256" key="5">
    <source>
        <dbReference type="ARBA" id="ARBA00022989"/>
    </source>
</evidence>
<dbReference type="Proteomes" id="UP000271272">
    <property type="component" value="Unassembled WGS sequence"/>
</dbReference>
<feature type="transmembrane region" description="Helical" evidence="9">
    <location>
        <begin position="311"/>
        <end position="333"/>
    </location>
</feature>
<dbReference type="EMBL" id="RQZC01000006">
    <property type="protein sequence ID" value="RRD29502.1"/>
    <property type="molecule type" value="Genomic_DNA"/>
</dbReference>
<evidence type="ECO:0000256" key="9">
    <source>
        <dbReference type="SAM" id="Phobius"/>
    </source>
</evidence>
<feature type="domain" description="NADH:quinone oxidoreductase/Mrp antiporter transmembrane" evidence="10">
    <location>
        <begin position="136"/>
        <end position="428"/>
    </location>
</feature>
<dbReference type="Pfam" id="PF00361">
    <property type="entry name" value="Proton_antipo_M"/>
    <property type="match status" value="1"/>
</dbReference>
<dbReference type="AlphaFoldDB" id="A0A3P1V5N0"/>
<evidence type="ECO:0000259" key="10">
    <source>
        <dbReference type="Pfam" id="PF00361"/>
    </source>
</evidence>
<evidence type="ECO:0000313" key="12">
    <source>
        <dbReference type="EMBL" id="RRD29502.1"/>
    </source>
</evidence>
<evidence type="ECO:0000256" key="8">
    <source>
        <dbReference type="RuleBase" id="RU000320"/>
    </source>
</evidence>
<feature type="transmembrane region" description="Helical" evidence="9">
    <location>
        <begin position="172"/>
        <end position="193"/>
    </location>
</feature>
<dbReference type="OrthoDB" id="9768329at2"/>
<dbReference type="GO" id="GO:0003954">
    <property type="term" value="F:NADH dehydrogenase activity"/>
    <property type="evidence" value="ECO:0007669"/>
    <property type="project" value="TreeGrafter"/>
</dbReference>
<feature type="transmembrane region" description="Helical" evidence="9">
    <location>
        <begin position="415"/>
        <end position="435"/>
    </location>
</feature>
<evidence type="ECO:0000256" key="3">
    <source>
        <dbReference type="ARBA" id="ARBA00022692"/>
    </source>
</evidence>
<proteinExistence type="inferred from homology"/>
<protein>
    <submittedName>
        <fullName evidence="12">NADH-quinone oxidoreductase subunit M</fullName>
        <ecNumber evidence="12">1.6.5.11</ecNumber>
    </submittedName>
</protein>
<feature type="transmembrane region" description="Helical" evidence="9">
    <location>
        <begin position="461"/>
        <end position="480"/>
    </location>
</feature>
<dbReference type="EC" id="1.6.5.11" evidence="12"/>
<dbReference type="InterPro" id="IPR010227">
    <property type="entry name" value="NADH_Q_OxRdtase_chainM/4"/>
</dbReference>
<feature type="transmembrane region" description="Helical" evidence="9">
    <location>
        <begin position="373"/>
        <end position="395"/>
    </location>
</feature>
<keyword evidence="5 9" id="KW-1133">Transmembrane helix</keyword>
<reference evidence="12 13" key="1">
    <citation type="submission" date="2018-11" db="EMBL/GenBank/DDBJ databases">
        <title>Genomes From Bacteria Associated with the Canine Oral Cavity: a Test Case for Automated Genome-Based Taxonomic Assignment.</title>
        <authorList>
            <person name="Coil D.A."/>
            <person name="Jospin G."/>
            <person name="Darling A.E."/>
            <person name="Wallis C."/>
            <person name="Davis I.J."/>
            <person name="Harris S."/>
            <person name="Eisen J.A."/>
            <person name="Holcombe L.J."/>
            <person name="O'Flynn C."/>
        </authorList>
    </citation>
    <scope>NUCLEOTIDE SEQUENCE [LARGE SCALE GENOMIC DNA]</scope>
    <source>
        <strain evidence="12 13">OH5050</strain>
    </source>
</reference>
<dbReference type="GO" id="GO:0048039">
    <property type="term" value="F:ubiquinone binding"/>
    <property type="evidence" value="ECO:0007669"/>
    <property type="project" value="TreeGrafter"/>
</dbReference>
<dbReference type="GO" id="GO:0008137">
    <property type="term" value="F:NADH dehydrogenase (ubiquinone) activity"/>
    <property type="evidence" value="ECO:0007669"/>
    <property type="project" value="InterPro"/>
</dbReference>
<keyword evidence="13" id="KW-1185">Reference proteome</keyword>
<keyword evidence="6" id="KW-0520">NAD</keyword>
<dbReference type="GO" id="GO:0012505">
    <property type="term" value="C:endomembrane system"/>
    <property type="evidence" value="ECO:0007669"/>
    <property type="project" value="UniProtKB-SubCell"/>
</dbReference>
<dbReference type="NCBIfam" id="TIGR01972">
    <property type="entry name" value="NDH_I_M"/>
    <property type="match status" value="1"/>
</dbReference>
<evidence type="ECO:0000256" key="2">
    <source>
        <dbReference type="ARBA" id="ARBA00009025"/>
    </source>
</evidence>
<feature type="domain" description="NADH:ubiquinone oxidoreductase chain 4 N-terminal" evidence="11">
    <location>
        <begin position="77"/>
        <end position="132"/>
    </location>
</feature>
<feature type="transmembrane region" description="Helical" evidence="9">
    <location>
        <begin position="253"/>
        <end position="276"/>
    </location>
</feature>
<comment type="similarity">
    <text evidence="2">Belongs to the complex I subunit 4 family.</text>
</comment>
<keyword evidence="7 9" id="KW-0472">Membrane</keyword>
<organism evidence="12 13">
    <name type="scientific">Actinomyces bowdenii</name>
    <dbReference type="NCBI Taxonomy" id="131109"/>
    <lineage>
        <taxon>Bacteria</taxon>
        <taxon>Bacillati</taxon>
        <taxon>Actinomycetota</taxon>
        <taxon>Actinomycetes</taxon>
        <taxon>Actinomycetales</taxon>
        <taxon>Actinomycetaceae</taxon>
        <taxon>Actinomyces</taxon>
    </lineage>
</organism>
<dbReference type="RefSeq" id="WP_124933533.1">
    <property type="nucleotide sequence ID" value="NZ_JAGFOU010000025.1"/>
</dbReference>
<dbReference type="InterPro" id="IPR001750">
    <property type="entry name" value="ND/Mrp_TM"/>
</dbReference>
<feature type="transmembrane region" description="Helical" evidence="9">
    <location>
        <begin position="77"/>
        <end position="107"/>
    </location>
</feature>
<feature type="transmembrane region" description="Helical" evidence="9">
    <location>
        <begin position="6"/>
        <end position="28"/>
    </location>
</feature>
<feature type="transmembrane region" description="Helical" evidence="9">
    <location>
        <begin position="119"/>
        <end position="135"/>
    </location>
</feature>
<evidence type="ECO:0000256" key="1">
    <source>
        <dbReference type="ARBA" id="ARBA00004127"/>
    </source>
</evidence>
<feature type="transmembrane region" description="Helical" evidence="9">
    <location>
        <begin position="282"/>
        <end position="304"/>
    </location>
</feature>
<evidence type="ECO:0000259" key="11">
    <source>
        <dbReference type="Pfam" id="PF01059"/>
    </source>
</evidence>
<gene>
    <name evidence="12" type="ORF">EII10_05625</name>
</gene>
<dbReference type="PANTHER" id="PTHR43507:SF1">
    <property type="entry name" value="NADH-UBIQUINONE OXIDOREDUCTASE CHAIN 4"/>
    <property type="match status" value="1"/>
</dbReference>
<keyword evidence="3 8" id="KW-0812">Transmembrane</keyword>
<feature type="transmembrane region" description="Helical" evidence="9">
    <location>
        <begin position="339"/>
        <end position="361"/>
    </location>
</feature>
<dbReference type="GO" id="GO:0016020">
    <property type="term" value="C:membrane"/>
    <property type="evidence" value="ECO:0007669"/>
    <property type="project" value="UniProtKB-SubCell"/>
</dbReference>
<feature type="transmembrane region" description="Helical" evidence="9">
    <location>
        <begin position="219"/>
        <end position="241"/>
    </location>
</feature>
<evidence type="ECO:0000256" key="7">
    <source>
        <dbReference type="ARBA" id="ARBA00023136"/>
    </source>
</evidence>
<keyword evidence="12" id="KW-0560">Oxidoreductase</keyword>
<evidence type="ECO:0000256" key="4">
    <source>
        <dbReference type="ARBA" id="ARBA00022967"/>
    </source>
</evidence>
<dbReference type="InterPro" id="IPR000260">
    <property type="entry name" value="NADH4_N"/>
</dbReference>
<dbReference type="PANTHER" id="PTHR43507">
    <property type="entry name" value="NADH-UBIQUINONE OXIDOREDUCTASE CHAIN 4"/>
    <property type="match status" value="1"/>
</dbReference>
<dbReference type="InterPro" id="IPR003918">
    <property type="entry name" value="NADH_UbQ_OxRdtase"/>
</dbReference>
<sequence>MQTISAPLPILTIMALVPLAGALVLWALPPLRARARALGLAVSAATLGLGLWAAAHFDTAQASTVQLAEQRPWIPAFGIHWALGVDALGLAMLLLAAFLVPLVLLASWQEVPDERQREFTALVLALEAFIVVIFAARDVFLFYICFEAMLVPVYLLIGRFGGPQRRRAATKFLLYSLAGGLIMLIGVVCLPLYGPADHHSFLIADLAGRIQAPTGVSRWLFASFFLAFAIKAPMVPVHTWLPDTAEQATPGTSVLLIGVLDKIGTYGMIALVLPLFPEASAWAAPVIIVLAAASIIYGGLAAIAQDNLYRLISYTSVSHFGFMVLGIFIGSQVAANGAMVYMVAHGLSIAGLYLVAGFLARRTGTVSIKELGGLARVMPVAAGTFLVCALASIALPGLSGFVPEWMVLTGTFSRSLVLGLVALIGVVLAAVYMMLPYQRVFTGAPAKERTGATDLGAREKLVLVPLIAAMLVMGLAPAPLTDALDGLAEQVSTTVSRAPQGAAAAGAPVTEGILK</sequence>
<feature type="transmembrane region" description="Helical" evidence="9">
    <location>
        <begin position="37"/>
        <end position="57"/>
    </location>
</feature>
<evidence type="ECO:0000313" key="13">
    <source>
        <dbReference type="Proteomes" id="UP000271272"/>
    </source>
</evidence>
<dbReference type="GO" id="GO:0042773">
    <property type="term" value="P:ATP synthesis coupled electron transport"/>
    <property type="evidence" value="ECO:0007669"/>
    <property type="project" value="InterPro"/>
</dbReference>
<accession>A0A3P1V5N0</accession>
<dbReference type="GO" id="GO:0015990">
    <property type="term" value="P:electron transport coupled proton transport"/>
    <property type="evidence" value="ECO:0007669"/>
    <property type="project" value="TreeGrafter"/>
</dbReference>
<feature type="transmembrane region" description="Helical" evidence="9">
    <location>
        <begin position="141"/>
        <end position="160"/>
    </location>
</feature>
<comment type="subcellular location">
    <subcellularLocation>
        <location evidence="1">Endomembrane system</location>
        <topology evidence="1">Multi-pass membrane protein</topology>
    </subcellularLocation>
    <subcellularLocation>
        <location evidence="8">Membrane</location>
        <topology evidence="8">Multi-pass membrane protein</topology>
    </subcellularLocation>
</comment>
<keyword evidence="4" id="KW-1278">Translocase</keyword>
<dbReference type="NCBIfam" id="NF004500">
    <property type="entry name" value="PRK05846.1-4"/>
    <property type="match status" value="1"/>
</dbReference>